<reference evidence="2" key="1">
    <citation type="journal article" date="2013" name="Nature">
        <title>Pan genome of the phytoplankton Emiliania underpins its global distribution.</title>
        <authorList>
            <person name="Read B.A."/>
            <person name="Kegel J."/>
            <person name="Klute M.J."/>
            <person name="Kuo A."/>
            <person name="Lefebvre S.C."/>
            <person name="Maumus F."/>
            <person name="Mayer C."/>
            <person name="Miller J."/>
            <person name="Monier A."/>
            <person name="Salamov A."/>
            <person name="Young J."/>
            <person name="Aguilar M."/>
            <person name="Claverie J.M."/>
            <person name="Frickenhaus S."/>
            <person name="Gonzalez K."/>
            <person name="Herman E.K."/>
            <person name="Lin Y.C."/>
            <person name="Napier J."/>
            <person name="Ogata H."/>
            <person name="Sarno A.F."/>
            <person name="Shmutz J."/>
            <person name="Schroeder D."/>
            <person name="de Vargas C."/>
            <person name="Verret F."/>
            <person name="von Dassow P."/>
            <person name="Valentin K."/>
            <person name="Van de Peer Y."/>
            <person name="Wheeler G."/>
            <person name="Dacks J.B."/>
            <person name="Delwiche C.F."/>
            <person name="Dyhrman S.T."/>
            <person name="Glockner G."/>
            <person name="John U."/>
            <person name="Richards T."/>
            <person name="Worden A.Z."/>
            <person name="Zhang X."/>
            <person name="Grigoriev I.V."/>
            <person name="Allen A.E."/>
            <person name="Bidle K."/>
            <person name="Borodovsky M."/>
            <person name="Bowler C."/>
            <person name="Brownlee C."/>
            <person name="Cock J.M."/>
            <person name="Elias M."/>
            <person name="Gladyshev V.N."/>
            <person name="Groth M."/>
            <person name="Guda C."/>
            <person name="Hadaegh A."/>
            <person name="Iglesias-Rodriguez M.D."/>
            <person name="Jenkins J."/>
            <person name="Jones B.M."/>
            <person name="Lawson T."/>
            <person name="Leese F."/>
            <person name="Lindquist E."/>
            <person name="Lobanov A."/>
            <person name="Lomsadze A."/>
            <person name="Malik S.B."/>
            <person name="Marsh M.E."/>
            <person name="Mackinder L."/>
            <person name="Mock T."/>
            <person name="Mueller-Roeber B."/>
            <person name="Pagarete A."/>
            <person name="Parker M."/>
            <person name="Probert I."/>
            <person name="Quesneville H."/>
            <person name="Raines C."/>
            <person name="Rensing S.A."/>
            <person name="Riano-Pachon D.M."/>
            <person name="Richier S."/>
            <person name="Rokitta S."/>
            <person name="Shiraiwa Y."/>
            <person name="Soanes D.M."/>
            <person name="van der Giezen M."/>
            <person name="Wahlund T.M."/>
            <person name="Williams B."/>
            <person name="Wilson W."/>
            <person name="Wolfe G."/>
            <person name="Wurch L.L."/>
        </authorList>
    </citation>
    <scope>NUCLEOTIDE SEQUENCE</scope>
</reference>
<proteinExistence type="predicted"/>
<evidence type="ECO:0000313" key="2">
    <source>
        <dbReference type="Proteomes" id="UP000013827"/>
    </source>
</evidence>
<dbReference type="eggNOG" id="ENOG502SBVM">
    <property type="taxonomic scope" value="Eukaryota"/>
</dbReference>
<dbReference type="RefSeq" id="XP_005762841.1">
    <property type="nucleotide sequence ID" value="XM_005762784.1"/>
</dbReference>
<accession>A0A0D3IGM7</accession>
<evidence type="ECO:0008006" key="3">
    <source>
        <dbReference type="Google" id="ProtNLM"/>
    </source>
</evidence>
<dbReference type="EnsemblProtists" id="EOD10412">
    <property type="protein sequence ID" value="EOD10412"/>
    <property type="gene ID" value="EMIHUDRAFT_215597"/>
</dbReference>
<dbReference type="InterPro" id="IPR014867">
    <property type="entry name" value="Spore_coat_CotH_CotH2/3/7"/>
</dbReference>
<dbReference type="KEGG" id="ehx:EMIHUDRAFT_215597"/>
<reference evidence="1" key="2">
    <citation type="submission" date="2024-10" db="UniProtKB">
        <authorList>
            <consortium name="EnsemblProtists"/>
        </authorList>
    </citation>
    <scope>IDENTIFICATION</scope>
</reference>
<dbReference type="PaxDb" id="2903-EOD10412"/>
<name>A0A0D3IGM7_EMIH1</name>
<protein>
    <recommendedName>
        <fullName evidence="3">Spore coat protein CotH</fullName>
    </recommendedName>
</protein>
<dbReference type="AlphaFoldDB" id="A0A0D3IGM7"/>
<dbReference type="HOGENOM" id="CLU_604742_0_0_1"/>
<keyword evidence="2" id="KW-1185">Reference proteome</keyword>
<dbReference type="GeneID" id="17256615"/>
<organism evidence="1 2">
    <name type="scientific">Emiliania huxleyi (strain CCMP1516)</name>
    <dbReference type="NCBI Taxonomy" id="280463"/>
    <lineage>
        <taxon>Eukaryota</taxon>
        <taxon>Haptista</taxon>
        <taxon>Haptophyta</taxon>
        <taxon>Prymnesiophyceae</taxon>
        <taxon>Isochrysidales</taxon>
        <taxon>Noelaerhabdaceae</taxon>
        <taxon>Emiliania</taxon>
    </lineage>
</organism>
<evidence type="ECO:0000313" key="1">
    <source>
        <dbReference type="EnsemblProtists" id="EOD10412"/>
    </source>
</evidence>
<dbReference type="Proteomes" id="UP000013827">
    <property type="component" value="Unassembled WGS sequence"/>
</dbReference>
<dbReference type="PANTHER" id="PTHR40050">
    <property type="entry name" value="INNER SPORE COAT PROTEIN H"/>
    <property type="match status" value="1"/>
</dbReference>
<sequence length="453" mass="50098">MSSLFSSVASYTTRGELAAGMIPEPDDAIAFLYDHSQVQQFELRLSPENMKFLDDDPTAEEWVPGTLVYEGVSYDKVGIRYKGSVGSWIGCVENATPDKMAAGELDISGARVCSKLSLKVSFNKYDKEGRFFGVKKLLFHSMNNDPSQLRDRLAYQLFRWMGVAAPRANHAIVTINGRTGLYANIESVDGRFTRSRFATGPDDGEGNLYKEVWPTAGALPLAPLTKERLHDALETNEDEASVDDILLFNELIIDDWLKASGNKEGSPRRHLERYFNVPNLASFFAVDRTIRADDGPFHFYCSPEGFLFVTDEWDNTEAKCEPHGAEGPGLMQMPPSCDPLIRTMAESYKGEYEAAVDRLLSGPFSAATVDESLERWSGQIRELVAELYSKDAGLISPADWDAGLEELKSRVYLLRAMASGDVTFKARARGGPAAAEAKGLDTEFFSFFATCGV</sequence>
<dbReference type="Pfam" id="PF08757">
    <property type="entry name" value="CotH"/>
    <property type="match status" value="1"/>
</dbReference>
<dbReference type="PANTHER" id="PTHR40050:SF1">
    <property type="entry name" value="INNER SPORE COAT PROTEIN H"/>
    <property type="match status" value="1"/>
</dbReference>